<dbReference type="InParanoid" id="D7G7Z5"/>
<evidence type="ECO:0000313" key="1">
    <source>
        <dbReference type="EMBL" id="CBJ27870.1"/>
    </source>
</evidence>
<dbReference type="EMBL" id="FN649741">
    <property type="protein sequence ID" value="CBJ27870.1"/>
    <property type="molecule type" value="Genomic_DNA"/>
</dbReference>
<proteinExistence type="predicted"/>
<accession>D7G7Z5</accession>
<evidence type="ECO:0000313" key="2">
    <source>
        <dbReference type="Proteomes" id="UP000002630"/>
    </source>
</evidence>
<sequence length="106" mass="11869">MSLSNLSVVSSGGRAILQGSSKLSSRLPRPQVQLEQAQQQQAHLAARVQRINATIEELYPRTAAVKDPEARREVELRLKGLARHGLFVTETWRELDAILAERGRAW</sequence>
<dbReference type="OrthoDB" id="10363145at2759"/>
<organism evidence="1 2">
    <name type="scientific">Ectocarpus siliculosus</name>
    <name type="common">Brown alga</name>
    <name type="synonym">Conferva siliculosa</name>
    <dbReference type="NCBI Taxonomy" id="2880"/>
    <lineage>
        <taxon>Eukaryota</taxon>
        <taxon>Sar</taxon>
        <taxon>Stramenopiles</taxon>
        <taxon>Ochrophyta</taxon>
        <taxon>PX clade</taxon>
        <taxon>Phaeophyceae</taxon>
        <taxon>Ectocarpales</taxon>
        <taxon>Ectocarpaceae</taxon>
        <taxon>Ectocarpus</taxon>
    </lineage>
</organism>
<protein>
    <submittedName>
        <fullName evidence="1">Uncharacterized protein</fullName>
    </submittedName>
</protein>
<dbReference type="Proteomes" id="UP000002630">
    <property type="component" value="Linkage Group LG16"/>
</dbReference>
<dbReference type="AlphaFoldDB" id="D7G7Z5"/>
<name>D7G7Z5_ECTSI</name>
<reference evidence="1 2" key="1">
    <citation type="journal article" date="2010" name="Nature">
        <title>The Ectocarpus genome and the independent evolution of multicellularity in brown algae.</title>
        <authorList>
            <person name="Cock J.M."/>
            <person name="Sterck L."/>
            <person name="Rouze P."/>
            <person name="Scornet D."/>
            <person name="Allen A.E."/>
            <person name="Amoutzias G."/>
            <person name="Anthouard V."/>
            <person name="Artiguenave F."/>
            <person name="Aury J.M."/>
            <person name="Badger J.H."/>
            <person name="Beszteri B."/>
            <person name="Billiau K."/>
            <person name="Bonnet E."/>
            <person name="Bothwell J.H."/>
            <person name="Bowler C."/>
            <person name="Boyen C."/>
            <person name="Brownlee C."/>
            <person name="Carrano C.J."/>
            <person name="Charrier B."/>
            <person name="Cho G.Y."/>
            <person name="Coelho S.M."/>
            <person name="Collen J."/>
            <person name="Corre E."/>
            <person name="Da Silva C."/>
            <person name="Delage L."/>
            <person name="Delaroque N."/>
            <person name="Dittami S.M."/>
            <person name="Doulbeau S."/>
            <person name="Elias M."/>
            <person name="Farnham G."/>
            <person name="Gachon C.M."/>
            <person name="Gschloessl B."/>
            <person name="Heesch S."/>
            <person name="Jabbari K."/>
            <person name="Jubin C."/>
            <person name="Kawai H."/>
            <person name="Kimura K."/>
            <person name="Kloareg B."/>
            <person name="Kupper F.C."/>
            <person name="Lang D."/>
            <person name="Le Bail A."/>
            <person name="Leblanc C."/>
            <person name="Lerouge P."/>
            <person name="Lohr M."/>
            <person name="Lopez P.J."/>
            <person name="Martens C."/>
            <person name="Maumus F."/>
            <person name="Michel G."/>
            <person name="Miranda-Saavedra D."/>
            <person name="Morales J."/>
            <person name="Moreau H."/>
            <person name="Motomura T."/>
            <person name="Nagasato C."/>
            <person name="Napoli C.A."/>
            <person name="Nelson D.R."/>
            <person name="Nyvall-Collen P."/>
            <person name="Peters A.F."/>
            <person name="Pommier C."/>
            <person name="Potin P."/>
            <person name="Poulain J."/>
            <person name="Quesneville H."/>
            <person name="Read B."/>
            <person name="Rensing S.A."/>
            <person name="Ritter A."/>
            <person name="Rousvoal S."/>
            <person name="Samanta M."/>
            <person name="Samson G."/>
            <person name="Schroeder D.C."/>
            <person name="Segurens B."/>
            <person name="Strittmatter M."/>
            <person name="Tonon T."/>
            <person name="Tregear J.W."/>
            <person name="Valentin K."/>
            <person name="von Dassow P."/>
            <person name="Yamagishi T."/>
            <person name="Van de Peer Y."/>
            <person name="Wincker P."/>
        </authorList>
    </citation>
    <scope>NUCLEOTIDE SEQUENCE [LARGE SCALE GENOMIC DNA]</scope>
    <source>
        <strain evidence="2">Ec32 / CCAP1310/4</strain>
    </source>
</reference>
<gene>
    <name evidence="1" type="ORF">Esi_0086_0047</name>
</gene>
<keyword evidence="2" id="KW-1185">Reference proteome</keyword>
<dbReference type="EMBL" id="FN649096">
    <property type="protein sequence ID" value="CBJ27870.1"/>
    <property type="molecule type" value="Genomic_DNA"/>
</dbReference>